<evidence type="ECO:0000313" key="3">
    <source>
        <dbReference type="Proteomes" id="UP001205998"/>
    </source>
</evidence>
<dbReference type="SMART" id="SM00034">
    <property type="entry name" value="CLECT"/>
    <property type="match status" value="1"/>
</dbReference>
<dbReference type="EMBL" id="MU545793">
    <property type="protein sequence ID" value="KAI5628226.1"/>
    <property type="molecule type" value="Genomic_DNA"/>
</dbReference>
<dbReference type="Pfam" id="PF00059">
    <property type="entry name" value="Lectin_C"/>
    <property type="match status" value="1"/>
</dbReference>
<protein>
    <submittedName>
        <fullName evidence="2">CD209 antigen-like protein C</fullName>
    </submittedName>
</protein>
<keyword evidence="3" id="KW-1185">Reference proteome</keyword>
<gene>
    <name evidence="2" type="ORF">C0J50_2716</name>
</gene>
<sequence>MKTWSKSRQDCITNGADLVIINSTEEQEFISKRFGDAQAWIGLSDKDIEGNFKWVDDTLLTTLFWWTGEPNDYGRNEDCAITGYNSAKSNISTWADFPCDVSVFGICEMKIFN</sequence>
<name>A0AAD5FTM6_SILAS</name>
<reference evidence="2" key="1">
    <citation type="submission" date="2018-07" db="EMBL/GenBank/DDBJ databases">
        <title>Comparative genomics of catfishes provides insights into carnivory and benthic adaptation.</title>
        <authorList>
            <person name="Zhang Y."/>
            <person name="Wang D."/>
            <person name="Peng Z."/>
            <person name="Zheng S."/>
            <person name="Shao F."/>
            <person name="Tao W."/>
        </authorList>
    </citation>
    <scope>NUCLEOTIDE SEQUENCE</scope>
    <source>
        <strain evidence="2">Chongqing</strain>
    </source>
</reference>
<dbReference type="PANTHER" id="PTHR22803">
    <property type="entry name" value="MANNOSE, PHOSPHOLIPASE, LECTIN RECEPTOR RELATED"/>
    <property type="match status" value="1"/>
</dbReference>
<dbReference type="Gene3D" id="3.10.100.10">
    <property type="entry name" value="Mannose-Binding Protein A, subunit A"/>
    <property type="match status" value="1"/>
</dbReference>
<feature type="domain" description="C-type lectin" evidence="1">
    <location>
        <begin position="1"/>
        <end position="108"/>
    </location>
</feature>
<dbReference type="InterPro" id="IPR016187">
    <property type="entry name" value="CTDL_fold"/>
</dbReference>
<dbReference type="Proteomes" id="UP001205998">
    <property type="component" value="Unassembled WGS sequence"/>
</dbReference>
<organism evidence="2 3">
    <name type="scientific">Silurus asotus</name>
    <name type="common">Amur catfish</name>
    <name type="synonym">Parasilurus asotus</name>
    <dbReference type="NCBI Taxonomy" id="30991"/>
    <lineage>
        <taxon>Eukaryota</taxon>
        <taxon>Metazoa</taxon>
        <taxon>Chordata</taxon>
        <taxon>Craniata</taxon>
        <taxon>Vertebrata</taxon>
        <taxon>Euteleostomi</taxon>
        <taxon>Actinopterygii</taxon>
        <taxon>Neopterygii</taxon>
        <taxon>Teleostei</taxon>
        <taxon>Ostariophysi</taxon>
        <taxon>Siluriformes</taxon>
        <taxon>Siluridae</taxon>
        <taxon>Silurus</taxon>
    </lineage>
</organism>
<dbReference type="SUPFAM" id="SSF56436">
    <property type="entry name" value="C-type lectin-like"/>
    <property type="match status" value="1"/>
</dbReference>
<dbReference type="InterPro" id="IPR001304">
    <property type="entry name" value="C-type_lectin-like"/>
</dbReference>
<proteinExistence type="predicted"/>
<accession>A0AAD5FTM6</accession>
<evidence type="ECO:0000259" key="1">
    <source>
        <dbReference type="PROSITE" id="PS50041"/>
    </source>
</evidence>
<dbReference type="AlphaFoldDB" id="A0AAD5FTM6"/>
<evidence type="ECO:0000313" key="2">
    <source>
        <dbReference type="EMBL" id="KAI5628226.1"/>
    </source>
</evidence>
<comment type="caution">
    <text evidence="2">The sequence shown here is derived from an EMBL/GenBank/DDBJ whole genome shotgun (WGS) entry which is preliminary data.</text>
</comment>
<dbReference type="InterPro" id="IPR050111">
    <property type="entry name" value="C-type_lectin/snaclec_domain"/>
</dbReference>
<dbReference type="PROSITE" id="PS50041">
    <property type="entry name" value="C_TYPE_LECTIN_2"/>
    <property type="match status" value="1"/>
</dbReference>
<dbReference type="InterPro" id="IPR016186">
    <property type="entry name" value="C-type_lectin-like/link_sf"/>
</dbReference>